<dbReference type="InterPro" id="IPR013097">
    <property type="entry name" value="Dabb"/>
</dbReference>
<evidence type="ECO:0000259" key="1">
    <source>
        <dbReference type="PROSITE" id="PS51502"/>
    </source>
</evidence>
<reference evidence="2" key="1">
    <citation type="submission" date="2022-01" db="EMBL/GenBank/DDBJ databases">
        <title>Genome-Based Taxonomic Classification of the Phylum Actinobacteria.</title>
        <authorList>
            <person name="Gao Y."/>
        </authorList>
    </citation>
    <scope>NUCLEOTIDE SEQUENCE</scope>
    <source>
        <strain evidence="2">KLBMP 8922</strain>
    </source>
</reference>
<comment type="caution">
    <text evidence="2">The sequence shown here is derived from an EMBL/GenBank/DDBJ whole genome shotgun (WGS) entry which is preliminary data.</text>
</comment>
<dbReference type="SUPFAM" id="SSF54909">
    <property type="entry name" value="Dimeric alpha+beta barrel"/>
    <property type="match status" value="1"/>
</dbReference>
<keyword evidence="3" id="KW-1185">Reference proteome</keyword>
<protein>
    <submittedName>
        <fullName evidence="2">Dabb family protein</fullName>
    </submittedName>
</protein>
<dbReference type="Pfam" id="PF07876">
    <property type="entry name" value="Dabb"/>
    <property type="match status" value="1"/>
</dbReference>
<dbReference type="PROSITE" id="PS51502">
    <property type="entry name" value="S_R_A_B_BARREL"/>
    <property type="match status" value="1"/>
</dbReference>
<evidence type="ECO:0000313" key="3">
    <source>
        <dbReference type="Proteomes" id="UP001165378"/>
    </source>
</evidence>
<dbReference type="Gene3D" id="3.30.70.100">
    <property type="match status" value="1"/>
</dbReference>
<gene>
    <name evidence="2" type="ORF">LZ495_30645</name>
</gene>
<dbReference type="AlphaFoldDB" id="A0AA41Q4R8"/>
<organism evidence="2 3">
    <name type="scientific">Yinghuangia soli</name>
    <dbReference type="NCBI Taxonomy" id="2908204"/>
    <lineage>
        <taxon>Bacteria</taxon>
        <taxon>Bacillati</taxon>
        <taxon>Actinomycetota</taxon>
        <taxon>Actinomycetes</taxon>
        <taxon>Kitasatosporales</taxon>
        <taxon>Streptomycetaceae</taxon>
        <taxon>Yinghuangia</taxon>
    </lineage>
</organism>
<evidence type="ECO:0000313" key="2">
    <source>
        <dbReference type="EMBL" id="MCF2531550.1"/>
    </source>
</evidence>
<dbReference type="EMBL" id="JAKFHA010000024">
    <property type="protein sequence ID" value="MCF2531550.1"/>
    <property type="molecule type" value="Genomic_DNA"/>
</dbReference>
<dbReference type="Proteomes" id="UP001165378">
    <property type="component" value="Unassembled WGS sequence"/>
</dbReference>
<dbReference type="SMART" id="SM00886">
    <property type="entry name" value="Dabb"/>
    <property type="match status" value="1"/>
</dbReference>
<accession>A0AA41Q4R8</accession>
<name>A0AA41Q4R8_9ACTN</name>
<sequence>MISHVVLMRFIEPADALPARDLLQGMHGRVAEIASLTVDVDLAVAEQGPDLPLPQFHLCLITTHTSREELRGYQDHPVHLEAAAWLRPRLAGRAVVDSAV</sequence>
<proteinExistence type="predicted"/>
<dbReference type="InterPro" id="IPR011008">
    <property type="entry name" value="Dimeric_a/b-barrel"/>
</dbReference>
<feature type="domain" description="Stress-response A/B barrel" evidence="1">
    <location>
        <begin position="2"/>
        <end position="98"/>
    </location>
</feature>
<dbReference type="RefSeq" id="WP_235056197.1">
    <property type="nucleotide sequence ID" value="NZ_JAKFHA010000024.1"/>
</dbReference>